<dbReference type="OrthoDB" id="330661at2157"/>
<feature type="domain" description="DUF7577" evidence="3">
    <location>
        <begin position="79"/>
        <end position="106"/>
    </location>
</feature>
<keyword evidence="2" id="KW-0812">Transmembrane</keyword>
<evidence type="ECO:0000259" key="3">
    <source>
        <dbReference type="Pfam" id="PF24463"/>
    </source>
</evidence>
<organism evidence="4 5">
    <name type="scientific">Halostagnicola kamekurae</name>
    <dbReference type="NCBI Taxonomy" id="619731"/>
    <lineage>
        <taxon>Archaea</taxon>
        <taxon>Methanobacteriati</taxon>
        <taxon>Methanobacteriota</taxon>
        <taxon>Stenosarchaea group</taxon>
        <taxon>Halobacteria</taxon>
        <taxon>Halobacteriales</taxon>
        <taxon>Natrialbaceae</taxon>
        <taxon>Halostagnicola</taxon>
    </lineage>
</organism>
<dbReference type="AlphaFoldDB" id="A0A1I6Q269"/>
<dbReference type="Pfam" id="PF24463">
    <property type="entry name" value="DUF7577"/>
    <property type="match status" value="1"/>
</dbReference>
<dbReference type="RefSeq" id="WP_092902162.1">
    <property type="nucleotide sequence ID" value="NZ_FOZS01000001.1"/>
</dbReference>
<protein>
    <recommendedName>
        <fullName evidence="3">DUF7577 domain-containing protein</fullName>
    </recommendedName>
</protein>
<evidence type="ECO:0000313" key="5">
    <source>
        <dbReference type="Proteomes" id="UP000199199"/>
    </source>
</evidence>
<dbReference type="Proteomes" id="UP000199199">
    <property type="component" value="Unassembled WGS sequence"/>
</dbReference>
<keyword evidence="2" id="KW-0472">Membrane</keyword>
<feature type="region of interest" description="Disordered" evidence="1">
    <location>
        <begin position="31"/>
        <end position="64"/>
    </location>
</feature>
<dbReference type="EMBL" id="FOZS01000001">
    <property type="protein sequence ID" value="SFS46435.1"/>
    <property type="molecule type" value="Genomic_DNA"/>
</dbReference>
<keyword evidence="2" id="KW-1133">Transmembrane helix</keyword>
<proteinExistence type="predicted"/>
<gene>
    <name evidence="4" type="ORF">SAMN04488556_0928</name>
</gene>
<accession>A0A1I6Q269</accession>
<dbReference type="InterPro" id="IPR055999">
    <property type="entry name" value="DUF7577"/>
</dbReference>
<feature type="transmembrane region" description="Helical" evidence="2">
    <location>
        <begin position="6"/>
        <end position="25"/>
    </location>
</feature>
<evidence type="ECO:0000256" key="2">
    <source>
        <dbReference type="SAM" id="Phobius"/>
    </source>
</evidence>
<reference evidence="5" key="1">
    <citation type="submission" date="2016-10" db="EMBL/GenBank/DDBJ databases">
        <authorList>
            <person name="Varghese N."/>
            <person name="Submissions S."/>
        </authorList>
    </citation>
    <scope>NUCLEOTIDE SEQUENCE [LARGE SCALE GENOMIC DNA]</scope>
    <source>
        <strain evidence="5">DSM 22427</strain>
    </source>
</reference>
<evidence type="ECO:0000256" key="1">
    <source>
        <dbReference type="SAM" id="MobiDB-lite"/>
    </source>
</evidence>
<sequence length="108" mass="12465">MDPWGWLVGYVVLFALLHLLLYYLYVRRADDDPSSSPSFSEPDRGRPRTSPQSPHDHYAPRQEFDDPAELEATLEFDGETIQCPHCGARNESDQTFSYCWNCVSSIHR</sequence>
<evidence type="ECO:0000313" key="4">
    <source>
        <dbReference type="EMBL" id="SFS46435.1"/>
    </source>
</evidence>
<keyword evidence="5" id="KW-1185">Reference proteome</keyword>
<name>A0A1I6Q269_9EURY</name>
<feature type="compositionally biased region" description="Basic and acidic residues" evidence="1">
    <location>
        <begin position="54"/>
        <end position="64"/>
    </location>
</feature>